<dbReference type="CDD" id="cd14689">
    <property type="entry name" value="bZIP_CREB3"/>
    <property type="match status" value="1"/>
</dbReference>
<keyword evidence="23" id="KW-1185">Reference proteome</keyword>
<dbReference type="InterPro" id="IPR046347">
    <property type="entry name" value="bZIP_sf"/>
</dbReference>
<evidence type="ECO:0000256" key="4">
    <source>
        <dbReference type="ARBA" id="ARBA00011195"/>
    </source>
</evidence>
<evidence type="ECO:0000256" key="11">
    <source>
        <dbReference type="ARBA" id="ARBA00023015"/>
    </source>
</evidence>
<proteinExistence type="inferred from homology"/>
<accession>A0ABN9LEF0</accession>
<dbReference type="SUPFAM" id="SSF57959">
    <property type="entry name" value="Leucine zipper domain"/>
    <property type="match status" value="1"/>
</dbReference>
<evidence type="ECO:0000256" key="2">
    <source>
        <dbReference type="ARBA" id="ARBA00004648"/>
    </source>
</evidence>
<comment type="similarity">
    <text evidence="3">Belongs to the bZIP family. ATF subfamily.</text>
</comment>
<evidence type="ECO:0000256" key="9">
    <source>
        <dbReference type="ARBA" id="ARBA00022968"/>
    </source>
</evidence>
<evidence type="ECO:0000313" key="23">
    <source>
        <dbReference type="Proteomes" id="UP001176940"/>
    </source>
</evidence>
<feature type="region of interest" description="Disordered" evidence="20">
    <location>
        <begin position="62"/>
        <end position="85"/>
    </location>
</feature>
<evidence type="ECO:0000256" key="13">
    <source>
        <dbReference type="ARBA" id="ARBA00023136"/>
    </source>
</evidence>
<evidence type="ECO:0000256" key="6">
    <source>
        <dbReference type="ARBA" id="ARBA00022473"/>
    </source>
</evidence>
<evidence type="ECO:0000256" key="1">
    <source>
        <dbReference type="ARBA" id="ARBA00004123"/>
    </source>
</evidence>
<evidence type="ECO:0000256" key="14">
    <source>
        <dbReference type="ARBA" id="ARBA00023159"/>
    </source>
</evidence>
<keyword evidence="16" id="KW-0325">Glycoprotein</keyword>
<reference evidence="22" key="1">
    <citation type="submission" date="2023-07" db="EMBL/GenBank/DDBJ databases">
        <authorList>
            <person name="Stuckert A."/>
        </authorList>
    </citation>
    <scope>NUCLEOTIDE SEQUENCE</scope>
</reference>
<evidence type="ECO:0000256" key="19">
    <source>
        <dbReference type="SAM" id="Coils"/>
    </source>
</evidence>
<protein>
    <recommendedName>
        <fullName evidence="5">Cyclic AMP-responsive element-binding protein 3-like protein 2</fullName>
    </recommendedName>
</protein>
<evidence type="ECO:0000256" key="20">
    <source>
        <dbReference type="SAM" id="MobiDB-lite"/>
    </source>
</evidence>
<keyword evidence="12" id="KW-0238">DNA-binding</keyword>
<gene>
    <name evidence="22" type="ORF">RIMI_LOCUS8307338</name>
</gene>
<keyword evidence="9" id="KW-0735">Signal-anchor</keyword>
<keyword evidence="6" id="KW-0217">Developmental protein</keyword>
<feature type="domain" description="BZIP" evidence="21">
    <location>
        <begin position="271"/>
        <end position="334"/>
    </location>
</feature>
<feature type="compositionally biased region" description="Polar residues" evidence="20">
    <location>
        <begin position="175"/>
        <end position="196"/>
    </location>
</feature>
<feature type="compositionally biased region" description="Low complexity" evidence="20">
    <location>
        <begin position="197"/>
        <end position="211"/>
    </location>
</feature>
<keyword evidence="8" id="KW-0256">Endoplasmic reticulum</keyword>
<evidence type="ECO:0000256" key="5">
    <source>
        <dbReference type="ARBA" id="ARBA00013881"/>
    </source>
</evidence>
<evidence type="ECO:0000256" key="8">
    <source>
        <dbReference type="ARBA" id="ARBA00022824"/>
    </source>
</evidence>
<evidence type="ECO:0000259" key="21">
    <source>
        <dbReference type="PROSITE" id="PS50217"/>
    </source>
</evidence>
<keyword evidence="15" id="KW-0804">Transcription</keyword>
<feature type="coiled-coil region" evidence="19">
    <location>
        <begin position="296"/>
        <end position="337"/>
    </location>
</feature>
<dbReference type="Proteomes" id="UP001176940">
    <property type="component" value="Unassembled WGS sequence"/>
</dbReference>
<keyword evidence="17" id="KW-0834">Unfolded protein response</keyword>
<sequence length="523" mass="57462">MMQCGPDGLRKHFSELLDDTALLDALGQLIGDPFLTEKYEMMEVENPSSPSPMIKAEHSYSLCGDSRPQSPFTHGSSDDNFSDGDLTGEDWCLGGQITPTKIKMEVPVEESSGLAPSVTLTTNPTVTIALEVEALPQLPEPDEHKPLIPKALPQIKLEPHEVDQFLNLCPKEAASSDSLQLPPTPPSSHGSDSEGGQSPSRSLPPSSPLQSGNKGVARSPSALSNSPLLTAPHKLQGTGPLILTEEEKRTLVAEGYPIPTKLPLTKAEEKALKKIRRKIKNKISAQESRRKKKEYMDSLEKRVENCSSENGDLRKKVEVLETTNRTLLQQLQRLQAMVAGKVSRSYKVASTQTSTCLMVVVLCFAVIFGSFAQTFDRYPSATKTLPEPSVRSAQESYAASIESVTLNDSLLVRSRNILSFEEHHSWEELYSSAVTVDSANSLERSKEILSQQHTAAMEELRLSPETQYTLSNDSSREPAVQHRFHSDFGQHEMTKNHRTGQKSKRDVLISAPLSSSSFSASLK</sequence>
<dbReference type="InterPro" id="IPR004827">
    <property type="entry name" value="bZIP"/>
</dbReference>
<evidence type="ECO:0000256" key="12">
    <source>
        <dbReference type="ARBA" id="ARBA00023125"/>
    </source>
</evidence>
<name>A0ABN9LEF0_9NEOB</name>
<dbReference type="Pfam" id="PF00170">
    <property type="entry name" value="bZIP_1"/>
    <property type="match status" value="1"/>
</dbReference>
<comment type="subunit">
    <text evidence="4">Binds DNA as a dimer.</text>
</comment>
<feature type="region of interest" description="Disordered" evidence="20">
    <location>
        <begin position="174"/>
        <end position="240"/>
    </location>
</feature>
<feature type="region of interest" description="Disordered" evidence="20">
    <location>
        <begin position="486"/>
        <end position="505"/>
    </location>
</feature>
<evidence type="ECO:0000256" key="7">
    <source>
        <dbReference type="ARBA" id="ARBA00022692"/>
    </source>
</evidence>
<evidence type="ECO:0000256" key="18">
    <source>
        <dbReference type="ARBA" id="ARBA00023242"/>
    </source>
</evidence>
<evidence type="ECO:0000256" key="10">
    <source>
        <dbReference type="ARBA" id="ARBA00022989"/>
    </source>
</evidence>
<evidence type="ECO:0000256" key="15">
    <source>
        <dbReference type="ARBA" id="ARBA00023163"/>
    </source>
</evidence>
<dbReference type="PROSITE" id="PS00036">
    <property type="entry name" value="BZIP_BASIC"/>
    <property type="match status" value="1"/>
</dbReference>
<keyword evidence="11" id="KW-0805">Transcription regulation</keyword>
<keyword evidence="7" id="KW-0812">Transmembrane</keyword>
<evidence type="ECO:0000256" key="16">
    <source>
        <dbReference type="ARBA" id="ARBA00023180"/>
    </source>
</evidence>
<keyword evidence="14" id="KW-0010">Activator</keyword>
<keyword evidence="18" id="KW-0539">Nucleus</keyword>
<feature type="compositionally biased region" description="Basic and acidic residues" evidence="20">
    <location>
        <begin position="486"/>
        <end position="495"/>
    </location>
</feature>
<comment type="subcellular location">
    <subcellularLocation>
        <location evidence="2">Endoplasmic reticulum membrane</location>
        <topology evidence="2">Single-pass type II membrane protein</topology>
    </subcellularLocation>
    <subcellularLocation>
        <location evidence="1">Nucleus</location>
    </subcellularLocation>
</comment>
<keyword evidence="19" id="KW-0175">Coiled coil</keyword>
<organism evidence="22 23">
    <name type="scientific">Ranitomeya imitator</name>
    <name type="common">mimic poison frog</name>
    <dbReference type="NCBI Taxonomy" id="111125"/>
    <lineage>
        <taxon>Eukaryota</taxon>
        <taxon>Metazoa</taxon>
        <taxon>Chordata</taxon>
        <taxon>Craniata</taxon>
        <taxon>Vertebrata</taxon>
        <taxon>Euteleostomi</taxon>
        <taxon>Amphibia</taxon>
        <taxon>Batrachia</taxon>
        <taxon>Anura</taxon>
        <taxon>Neobatrachia</taxon>
        <taxon>Hyloidea</taxon>
        <taxon>Dendrobatidae</taxon>
        <taxon>Dendrobatinae</taxon>
        <taxon>Ranitomeya</taxon>
    </lineage>
</organism>
<dbReference type="PROSITE" id="PS50217">
    <property type="entry name" value="BZIP"/>
    <property type="match status" value="1"/>
</dbReference>
<evidence type="ECO:0000313" key="22">
    <source>
        <dbReference type="EMBL" id="CAJ0940150.1"/>
    </source>
</evidence>
<dbReference type="PANTHER" id="PTHR46004">
    <property type="entry name" value="CYCLIC AMP RESPONSE ELEMENT-BINDING PROTEIN A"/>
    <property type="match status" value="1"/>
</dbReference>
<dbReference type="SMART" id="SM00338">
    <property type="entry name" value="BRLZ"/>
    <property type="match status" value="1"/>
</dbReference>
<dbReference type="EMBL" id="CAUEEQ010016390">
    <property type="protein sequence ID" value="CAJ0940150.1"/>
    <property type="molecule type" value="Genomic_DNA"/>
</dbReference>
<keyword evidence="10" id="KW-1133">Transmembrane helix</keyword>
<comment type="caution">
    <text evidence="22">The sequence shown here is derived from an EMBL/GenBank/DDBJ whole genome shotgun (WGS) entry which is preliminary data.</text>
</comment>
<evidence type="ECO:0000256" key="17">
    <source>
        <dbReference type="ARBA" id="ARBA00023230"/>
    </source>
</evidence>
<feature type="compositionally biased region" description="Polar residues" evidence="20">
    <location>
        <begin position="67"/>
        <end position="79"/>
    </location>
</feature>
<dbReference type="Gene3D" id="1.20.5.170">
    <property type="match status" value="1"/>
</dbReference>
<dbReference type="PANTHER" id="PTHR46004:SF2">
    <property type="entry name" value="CYCLIC AMP-RESPONSIVE ELEMENT-BINDING PROTEIN 3-LIKE PROTEIN 2"/>
    <property type="match status" value="1"/>
</dbReference>
<keyword evidence="13" id="KW-0472">Membrane</keyword>
<evidence type="ECO:0000256" key="3">
    <source>
        <dbReference type="ARBA" id="ARBA00009050"/>
    </source>
</evidence>